<dbReference type="AlphaFoldDB" id="A0A915PQN5"/>
<protein>
    <submittedName>
        <fullName evidence="2">Uncharacterized protein</fullName>
    </submittedName>
</protein>
<dbReference type="WBParaSite" id="sdigi.contig34.g2401.t1">
    <property type="protein sequence ID" value="sdigi.contig34.g2401.t1"/>
    <property type="gene ID" value="sdigi.contig34.g2401"/>
</dbReference>
<name>A0A915PQN5_9BILA</name>
<keyword evidence="1" id="KW-1185">Reference proteome</keyword>
<evidence type="ECO:0000313" key="2">
    <source>
        <dbReference type="WBParaSite" id="sdigi.contig34.g2401.t1"/>
    </source>
</evidence>
<sequence length="45" mass="4780">MYGSTGLLEVGEEVSLLGRGTTESDDDDLNSQLCSLEYIAAVTVK</sequence>
<reference evidence="2" key="1">
    <citation type="submission" date="2022-11" db="UniProtKB">
        <authorList>
            <consortium name="WormBaseParasite"/>
        </authorList>
    </citation>
    <scope>IDENTIFICATION</scope>
</reference>
<proteinExistence type="predicted"/>
<accession>A0A915PQN5</accession>
<evidence type="ECO:0000313" key="1">
    <source>
        <dbReference type="Proteomes" id="UP000887581"/>
    </source>
</evidence>
<organism evidence="1 2">
    <name type="scientific">Setaria digitata</name>
    <dbReference type="NCBI Taxonomy" id="48799"/>
    <lineage>
        <taxon>Eukaryota</taxon>
        <taxon>Metazoa</taxon>
        <taxon>Ecdysozoa</taxon>
        <taxon>Nematoda</taxon>
        <taxon>Chromadorea</taxon>
        <taxon>Rhabditida</taxon>
        <taxon>Spirurina</taxon>
        <taxon>Spiruromorpha</taxon>
        <taxon>Filarioidea</taxon>
        <taxon>Setariidae</taxon>
        <taxon>Setaria</taxon>
    </lineage>
</organism>
<dbReference type="Proteomes" id="UP000887581">
    <property type="component" value="Unplaced"/>
</dbReference>